<keyword evidence="1" id="KW-0812">Transmembrane</keyword>
<protein>
    <submittedName>
        <fullName evidence="2">12925_t:CDS:1</fullName>
    </submittedName>
</protein>
<gene>
    <name evidence="2" type="ORF">FMOSSE_LOCUS12425</name>
</gene>
<evidence type="ECO:0000256" key="1">
    <source>
        <dbReference type="SAM" id="Phobius"/>
    </source>
</evidence>
<feature type="transmembrane region" description="Helical" evidence="1">
    <location>
        <begin position="193"/>
        <end position="216"/>
    </location>
</feature>
<name>A0A9N9HG45_FUNMO</name>
<keyword evidence="1" id="KW-1133">Transmembrane helix</keyword>
<comment type="caution">
    <text evidence="2">The sequence shown here is derived from an EMBL/GenBank/DDBJ whole genome shotgun (WGS) entry which is preliminary data.</text>
</comment>
<keyword evidence="3" id="KW-1185">Reference proteome</keyword>
<proteinExistence type="predicted"/>
<dbReference type="Proteomes" id="UP000789375">
    <property type="component" value="Unassembled WGS sequence"/>
</dbReference>
<organism evidence="2 3">
    <name type="scientific">Funneliformis mosseae</name>
    <name type="common">Endomycorrhizal fungus</name>
    <name type="synonym">Glomus mosseae</name>
    <dbReference type="NCBI Taxonomy" id="27381"/>
    <lineage>
        <taxon>Eukaryota</taxon>
        <taxon>Fungi</taxon>
        <taxon>Fungi incertae sedis</taxon>
        <taxon>Mucoromycota</taxon>
        <taxon>Glomeromycotina</taxon>
        <taxon>Glomeromycetes</taxon>
        <taxon>Glomerales</taxon>
        <taxon>Glomeraceae</taxon>
        <taxon>Funneliformis</taxon>
    </lineage>
</organism>
<dbReference type="EMBL" id="CAJVPP010005896">
    <property type="protein sequence ID" value="CAG8671312.1"/>
    <property type="molecule type" value="Genomic_DNA"/>
</dbReference>
<evidence type="ECO:0000313" key="2">
    <source>
        <dbReference type="EMBL" id="CAG8671312.1"/>
    </source>
</evidence>
<keyword evidence="1" id="KW-0472">Membrane</keyword>
<dbReference type="AlphaFoldDB" id="A0A9N9HG45"/>
<evidence type="ECO:0000313" key="3">
    <source>
        <dbReference type="Proteomes" id="UP000789375"/>
    </source>
</evidence>
<sequence length="245" mass="27304">MYRPITNCSYELYYNEKSLICSIIEENKEHVPSDKLLCCNKEERSCSAYSSGCFVPNEIVQCHNLTTFNACRRNDSVALNVCGGLQDSLFCLTTGGAREDPQYTQLYFPEAIEWMVSRNKLEESNEVAVCYDQVQGYQLCNSTGNPTANFTCGDVFQEGCNECNWKSIIGSNVKRFIKGELCEPKAVSQAHTITGLGTVVGILSLILVTIIAVAVYRKFQTRGNAPSIESENDIPIVLEPEKMRS</sequence>
<reference evidence="2" key="1">
    <citation type="submission" date="2021-06" db="EMBL/GenBank/DDBJ databases">
        <authorList>
            <person name="Kallberg Y."/>
            <person name="Tangrot J."/>
            <person name="Rosling A."/>
        </authorList>
    </citation>
    <scope>NUCLEOTIDE SEQUENCE</scope>
    <source>
        <strain evidence="2">87-6 pot B 2015</strain>
    </source>
</reference>
<accession>A0A9N9HG45</accession>